<sequence>MSPSRCVSKGGTCCGTDLSVRDHVNDDPRTMDPNARCYTCYNSDVSVTCLGNLIRSQPIRETERYVTSEKCKQVGGTCCMKSPTYAFNPNYISDSCDNCYSGEVALPCKGKLLASSDYTAKTCAAFGGRCCDQSPNGGDAFNPRVFPDPELLTCTYCYSGLPIIRHQHSREFEMNWISLLLLGFSTAVVSIYVDEPLLYDTFPPDFMWATATSAYQIEGGWDADGKGLSIYDVWMNDSSHVTDGTSGKVACNSYYLYEKDIEALRSLGVSYYRFSISWARVLPDGIGRINQPGIDYYKRLIAALKSANIQPMVTLYHWDLPQALELMGGWLNPSIADWFEEYARLCYTEFGNDVKYWITINEPWVIAYQGYGCGNTAPGTYGPGTYTYQAAHHIILAHARAYRAYETQFKPTQQGKVGITVNINWYDPKDDQLENIEAAERALQFLGGWIANPIYGSGDYPDVMKQKVGDKSAQQGFNQSRLPEFTAEQKILVQGSADFFGLNYYTSYLTANKIQDISIIDYGYDQDIESYSDPTCYQSSFDWLTITPFGMRKTLQWIKDRFNDPEIIITENGISDRAGNLDDMMRVYYYKHNINSMLKAIKDGVRVTGYAAWSLMDNFEWGNGFTQKFGLFSIDFTTSDLNRTAKASARYFAKLVNDNGFMADQPCNNSPI</sequence>
<evidence type="ECO:0000256" key="3">
    <source>
        <dbReference type="ARBA" id="ARBA00012744"/>
    </source>
</evidence>
<evidence type="ECO:0000256" key="1">
    <source>
        <dbReference type="ARBA" id="ARBA00010838"/>
    </source>
</evidence>
<dbReference type="AlphaFoldDB" id="A0AAD5KNC2"/>
<dbReference type="FunFam" id="3.20.20.80:FF:000013">
    <property type="entry name" value="lactase-phlorizin hydrolase"/>
    <property type="match status" value="1"/>
</dbReference>
<evidence type="ECO:0000256" key="8">
    <source>
        <dbReference type="RuleBase" id="RU003690"/>
    </source>
</evidence>
<comment type="similarity">
    <text evidence="1 8">Belongs to the glycosyl hydrolase 1 family.</text>
</comment>
<keyword evidence="11" id="KW-1185">Reference proteome</keyword>
<dbReference type="EMBL" id="WJBH02000006">
    <property type="protein sequence ID" value="KAI9556611.1"/>
    <property type="molecule type" value="Genomic_DNA"/>
</dbReference>
<dbReference type="PROSITE" id="PS00572">
    <property type="entry name" value="GLYCOSYL_HYDROL_F1_1"/>
    <property type="match status" value="1"/>
</dbReference>
<evidence type="ECO:0000256" key="2">
    <source>
        <dbReference type="ARBA" id="ARBA00011738"/>
    </source>
</evidence>
<evidence type="ECO:0000256" key="9">
    <source>
        <dbReference type="RuleBase" id="RU004468"/>
    </source>
</evidence>
<evidence type="ECO:0000313" key="11">
    <source>
        <dbReference type="Proteomes" id="UP000820818"/>
    </source>
</evidence>
<dbReference type="PANTHER" id="PTHR10353">
    <property type="entry name" value="GLYCOSYL HYDROLASE"/>
    <property type="match status" value="1"/>
</dbReference>
<dbReference type="PRINTS" id="PR00131">
    <property type="entry name" value="GLHYDRLASE1"/>
</dbReference>
<keyword evidence="5" id="KW-0325">Glycoprotein</keyword>
<dbReference type="InterPro" id="IPR001360">
    <property type="entry name" value="Glyco_hydro_1"/>
</dbReference>
<keyword evidence="6 9" id="KW-0326">Glycosidase</keyword>
<comment type="subunit">
    <text evidence="2">Homodimer.</text>
</comment>
<dbReference type="SUPFAM" id="SSF51445">
    <property type="entry name" value="(Trans)glycosidases"/>
    <property type="match status" value="1"/>
</dbReference>
<accession>A0AAD5KNC2</accession>
<keyword evidence="4 9" id="KW-0378">Hydrolase</keyword>
<evidence type="ECO:0000313" key="10">
    <source>
        <dbReference type="EMBL" id="KAI9556611.1"/>
    </source>
</evidence>
<dbReference type="InterPro" id="IPR017853">
    <property type="entry name" value="GH"/>
</dbReference>
<evidence type="ECO:0000256" key="5">
    <source>
        <dbReference type="ARBA" id="ARBA00023180"/>
    </source>
</evidence>
<dbReference type="Proteomes" id="UP000820818">
    <property type="component" value="Linkage Group LG6"/>
</dbReference>
<organism evidence="10 11">
    <name type="scientific">Daphnia sinensis</name>
    <dbReference type="NCBI Taxonomy" id="1820382"/>
    <lineage>
        <taxon>Eukaryota</taxon>
        <taxon>Metazoa</taxon>
        <taxon>Ecdysozoa</taxon>
        <taxon>Arthropoda</taxon>
        <taxon>Crustacea</taxon>
        <taxon>Branchiopoda</taxon>
        <taxon>Diplostraca</taxon>
        <taxon>Cladocera</taxon>
        <taxon>Anomopoda</taxon>
        <taxon>Daphniidae</taxon>
        <taxon>Daphnia</taxon>
        <taxon>Daphnia similis group</taxon>
    </lineage>
</organism>
<gene>
    <name evidence="10" type="ORF">GHT06_016401</name>
</gene>
<proteinExistence type="inferred from homology"/>
<reference evidence="10 11" key="1">
    <citation type="submission" date="2022-05" db="EMBL/GenBank/DDBJ databases">
        <title>A multi-omics perspective on studying reproductive biology in Daphnia sinensis.</title>
        <authorList>
            <person name="Jia J."/>
        </authorList>
    </citation>
    <scope>NUCLEOTIDE SEQUENCE [LARGE SCALE GENOMIC DNA]</scope>
    <source>
        <strain evidence="10 11">WSL</strain>
    </source>
</reference>
<protein>
    <recommendedName>
        <fullName evidence="3">beta-glucosidase</fullName>
        <ecNumber evidence="3">3.2.1.21</ecNumber>
    </recommendedName>
</protein>
<dbReference type="GO" id="GO:0008422">
    <property type="term" value="F:beta-glucosidase activity"/>
    <property type="evidence" value="ECO:0007669"/>
    <property type="project" value="TreeGrafter"/>
</dbReference>
<dbReference type="GO" id="GO:0005975">
    <property type="term" value="P:carbohydrate metabolic process"/>
    <property type="evidence" value="ECO:0007669"/>
    <property type="project" value="InterPro"/>
</dbReference>
<dbReference type="EC" id="3.2.1.21" evidence="3"/>
<dbReference type="PANTHER" id="PTHR10353:SF36">
    <property type="entry name" value="LP05116P"/>
    <property type="match status" value="1"/>
</dbReference>
<dbReference type="Pfam" id="PF00232">
    <property type="entry name" value="Glyco_hydro_1"/>
    <property type="match status" value="1"/>
</dbReference>
<dbReference type="InterPro" id="IPR033132">
    <property type="entry name" value="GH_1_N_CS"/>
</dbReference>
<dbReference type="InterPro" id="IPR018120">
    <property type="entry name" value="Glyco_hydro_1_AS"/>
</dbReference>
<comment type="caution">
    <text evidence="10">The sequence shown here is derived from an EMBL/GenBank/DDBJ whole genome shotgun (WGS) entry which is preliminary data.</text>
</comment>
<evidence type="ECO:0000256" key="7">
    <source>
        <dbReference type="PROSITE-ProRule" id="PRU10055"/>
    </source>
</evidence>
<evidence type="ECO:0000256" key="6">
    <source>
        <dbReference type="ARBA" id="ARBA00023295"/>
    </source>
</evidence>
<feature type="active site" description="Nucleophile" evidence="7">
    <location>
        <position position="571"/>
    </location>
</feature>
<evidence type="ECO:0000256" key="4">
    <source>
        <dbReference type="ARBA" id="ARBA00022801"/>
    </source>
</evidence>
<dbReference type="PROSITE" id="PS00653">
    <property type="entry name" value="GLYCOSYL_HYDROL_F1_2"/>
    <property type="match status" value="1"/>
</dbReference>
<dbReference type="Gene3D" id="3.20.20.80">
    <property type="entry name" value="Glycosidases"/>
    <property type="match status" value="1"/>
</dbReference>
<name>A0AAD5KNC2_9CRUS</name>